<dbReference type="RefSeq" id="WP_094997169.1">
    <property type="nucleotide sequence ID" value="NZ_BMJL01000003.1"/>
</dbReference>
<dbReference type="Proteomes" id="UP000215244">
    <property type="component" value="Chromosome"/>
</dbReference>
<keyword evidence="9" id="KW-1185">Reference proteome</keyword>
<feature type="domain" description="ABC3 transporter permease C-terminal" evidence="6">
    <location>
        <begin position="673"/>
        <end position="784"/>
    </location>
</feature>
<dbReference type="Pfam" id="PF12704">
    <property type="entry name" value="MacB_PCD"/>
    <property type="match status" value="2"/>
</dbReference>
<comment type="subcellular location">
    <subcellularLocation>
        <location evidence="1">Cell membrane</location>
        <topology evidence="1">Multi-pass membrane protein</topology>
    </subcellularLocation>
</comment>
<keyword evidence="4" id="KW-1133">Transmembrane helix</keyword>
<dbReference type="GO" id="GO:0022857">
    <property type="term" value="F:transmembrane transporter activity"/>
    <property type="evidence" value="ECO:0007669"/>
    <property type="project" value="TreeGrafter"/>
</dbReference>
<organism evidence="8 9">
    <name type="scientific">Maribacter cobaltidurans</name>
    <dbReference type="NCBI Taxonomy" id="1178778"/>
    <lineage>
        <taxon>Bacteria</taxon>
        <taxon>Pseudomonadati</taxon>
        <taxon>Bacteroidota</taxon>
        <taxon>Flavobacteriia</taxon>
        <taxon>Flavobacteriales</taxon>
        <taxon>Flavobacteriaceae</taxon>
        <taxon>Maribacter</taxon>
    </lineage>
</organism>
<feature type="domain" description="MacB-like periplasmic core" evidence="7">
    <location>
        <begin position="25"/>
        <end position="236"/>
    </location>
</feature>
<sequence length="791" mass="87794">MAFRRLFRKGEQTTTRIISLIAGLAFGMLLLSEVLYYYSYDGFYPDAERLYVVHENFNMDTSSEELDTSSRVSGAIAPALREEVPGVEMATRFNPMGKSVFYTEDKKNYEADFSLADEYAFDVLPRTMISGNAKEVLSSPMSCMVSDKLASQMGGNVMGKVIELKKYPGKKLTINGVFKAIPENTNYNYDVLVSMVSTKEFMWDGTQNWMGNDRYYAVVKLEEGVSPTDLAPAIRKMQEKNQDIAKLEEEQPGIIFKYSLKPIQSLYVDDVKNMILILTTIALTVLIVSLFNYLLLTMSVLVNRAKSSAIHKTCGAGSLNLQRLIFSETALLFLMSILGAFLTLWLIKPFAEVQLGHKLSSVLNPQVVWPLLFFMALLIGAASYFPGRFYSRIPVATAFRNYQQKKGKWKLALLAFQFVGATFILTMLTIVVMQYNSVIGADHGYGTKGIYFGSTSGMEGSKVNTLIHELEGIPGVDMVGIGEKIPLGGAPGNNVKSADGKELFNVADFYTIDENYMSILGIPITEGENFSAENSAVNDMLISKKGADKLVLNGWKEIVGQPVDITQHGPATVRGIFDDFVINTLTQPDDRPAIFHYAPQAKFVADKEEDASFAFHLLIKTKEGVGADMLQKITDVFNEYLPYRDAVVKNLDAELVYAYQSEKGFRNAILAGSAIILLITIIGLFGYTANESVRRKKELAIRRINGATLGDILKSFLADLEFMAIPAVLLGLAGAWFTANKWMENFAFKTELHWGIFLASSFFVLLLIGLIATINYVKAANQNPVESLRAE</sequence>
<evidence type="ECO:0000313" key="8">
    <source>
        <dbReference type="EMBL" id="ASV30551.1"/>
    </source>
</evidence>
<keyword evidence="2" id="KW-1003">Cell membrane</keyword>
<accession>A0A223V574</accession>
<reference evidence="8 9" key="1">
    <citation type="submission" date="2017-08" db="EMBL/GenBank/DDBJ databases">
        <title>The complete genome sequence of Maribacter sp. B1, isolated from deep-sea sediment.</title>
        <authorList>
            <person name="Wu Y.-H."/>
            <person name="Cheng H."/>
            <person name="Xu X.-W."/>
        </authorList>
    </citation>
    <scope>NUCLEOTIDE SEQUENCE [LARGE SCALE GENOMIC DNA]</scope>
    <source>
        <strain evidence="8 9">B1</strain>
    </source>
</reference>
<dbReference type="KEGG" id="marb:CJ263_10200"/>
<evidence type="ECO:0000313" key="9">
    <source>
        <dbReference type="Proteomes" id="UP000215244"/>
    </source>
</evidence>
<evidence type="ECO:0000256" key="3">
    <source>
        <dbReference type="ARBA" id="ARBA00022692"/>
    </source>
</evidence>
<dbReference type="InterPro" id="IPR025857">
    <property type="entry name" value="MacB_PCD"/>
</dbReference>
<name>A0A223V574_9FLAO</name>
<dbReference type="EMBL" id="CP022957">
    <property type="protein sequence ID" value="ASV30551.1"/>
    <property type="molecule type" value="Genomic_DNA"/>
</dbReference>
<evidence type="ECO:0000256" key="5">
    <source>
        <dbReference type="ARBA" id="ARBA00023136"/>
    </source>
</evidence>
<proteinExistence type="predicted"/>
<gene>
    <name evidence="8" type="ORF">CJ263_10200</name>
</gene>
<dbReference type="GO" id="GO:0005886">
    <property type="term" value="C:plasma membrane"/>
    <property type="evidence" value="ECO:0007669"/>
    <property type="project" value="UniProtKB-SubCell"/>
</dbReference>
<dbReference type="AlphaFoldDB" id="A0A223V574"/>
<evidence type="ECO:0000256" key="1">
    <source>
        <dbReference type="ARBA" id="ARBA00004651"/>
    </source>
</evidence>
<keyword evidence="5" id="KW-0472">Membrane</keyword>
<keyword evidence="3" id="KW-0812">Transmembrane</keyword>
<evidence type="ECO:0000259" key="7">
    <source>
        <dbReference type="Pfam" id="PF12704"/>
    </source>
</evidence>
<dbReference type="PANTHER" id="PTHR30572:SF18">
    <property type="entry name" value="ABC-TYPE MACROLIDE FAMILY EXPORT SYSTEM PERMEASE COMPONENT 2"/>
    <property type="match status" value="1"/>
</dbReference>
<evidence type="ECO:0000256" key="4">
    <source>
        <dbReference type="ARBA" id="ARBA00022989"/>
    </source>
</evidence>
<dbReference type="OrthoDB" id="8740261at2"/>
<dbReference type="InterPro" id="IPR003838">
    <property type="entry name" value="ABC3_permease_C"/>
</dbReference>
<dbReference type="PANTHER" id="PTHR30572">
    <property type="entry name" value="MEMBRANE COMPONENT OF TRANSPORTER-RELATED"/>
    <property type="match status" value="1"/>
</dbReference>
<evidence type="ECO:0000256" key="2">
    <source>
        <dbReference type="ARBA" id="ARBA00022475"/>
    </source>
</evidence>
<dbReference type="InterPro" id="IPR050250">
    <property type="entry name" value="Macrolide_Exporter_MacB"/>
</dbReference>
<protein>
    <submittedName>
        <fullName evidence="8">Uncharacterized protein</fullName>
    </submittedName>
</protein>
<dbReference type="Pfam" id="PF02687">
    <property type="entry name" value="FtsX"/>
    <property type="match status" value="1"/>
</dbReference>
<evidence type="ECO:0000259" key="6">
    <source>
        <dbReference type="Pfam" id="PF02687"/>
    </source>
</evidence>
<feature type="domain" description="MacB-like periplasmic core" evidence="7">
    <location>
        <begin position="502"/>
        <end position="631"/>
    </location>
</feature>